<dbReference type="GO" id="GO:0016783">
    <property type="term" value="F:sulfurtransferase activity"/>
    <property type="evidence" value="ECO:0007669"/>
    <property type="project" value="InterPro"/>
</dbReference>
<dbReference type="SUPFAM" id="SSF52402">
    <property type="entry name" value="Adenine nucleotide alpha hydrolases-like"/>
    <property type="match status" value="1"/>
</dbReference>
<dbReference type="GO" id="GO:0002143">
    <property type="term" value="P:tRNA wobble position uridine thiolation"/>
    <property type="evidence" value="ECO:0007669"/>
    <property type="project" value="TreeGrafter"/>
</dbReference>
<protein>
    <recommendedName>
        <fullName evidence="3">tRNA-5-taurinomethyluridine 2-sulfurtransferase</fullName>
        <ecNumber evidence="3">2.8.1.14</ecNumber>
    </recommendedName>
</protein>
<dbReference type="VEuPathDB" id="FungiDB:CJJ07_004665"/>
<evidence type="ECO:0000256" key="9">
    <source>
        <dbReference type="ARBA" id="ARBA00022884"/>
    </source>
</evidence>
<organism evidence="14 15">
    <name type="scientific">Candidozyma auris</name>
    <name type="common">Yeast</name>
    <name type="synonym">Candida auris</name>
    <dbReference type="NCBI Taxonomy" id="498019"/>
    <lineage>
        <taxon>Eukaryota</taxon>
        <taxon>Fungi</taxon>
        <taxon>Dikarya</taxon>
        <taxon>Ascomycota</taxon>
        <taxon>Saccharomycotina</taxon>
        <taxon>Pichiomycetes</taxon>
        <taxon>Metschnikowiaceae</taxon>
        <taxon>Candidozyma</taxon>
    </lineage>
</organism>
<dbReference type="InterPro" id="IPR046885">
    <property type="entry name" value="MnmA-like_C"/>
</dbReference>
<dbReference type="CDD" id="cd01998">
    <property type="entry name" value="MnmA_TRMU-like"/>
    <property type="match status" value="1"/>
</dbReference>
<dbReference type="Gene3D" id="2.30.30.280">
    <property type="entry name" value="Adenine nucleotide alpha hydrolases-like domains"/>
    <property type="match status" value="1"/>
</dbReference>
<dbReference type="EMBL" id="LGST01000037">
    <property type="protein sequence ID" value="KND97972.1"/>
    <property type="molecule type" value="Genomic_DNA"/>
</dbReference>
<dbReference type="VEuPathDB" id="FungiDB:CJI96_0000889"/>
<comment type="catalytic activity">
    <reaction evidence="11">
        <text>5-taurinomethyluridine(34) in tRNA + S-sulfanyl-L-cysteinyl-[protein] + AH2 + ATP = 5-taurinomethyl-2-thiouridine(34) in tRNA + L-cysteinyl-[protein] + A + AMP + diphosphate + H(+)</text>
        <dbReference type="Rhea" id="RHEA:47040"/>
        <dbReference type="Rhea" id="RHEA-COMP:10131"/>
        <dbReference type="Rhea" id="RHEA-COMP:11726"/>
        <dbReference type="Rhea" id="RHEA-COMP:11732"/>
        <dbReference type="Rhea" id="RHEA-COMP:11733"/>
        <dbReference type="ChEBI" id="CHEBI:13193"/>
        <dbReference type="ChEBI" id="CHEBI:15378"/>
        <dbReference type="ChEBI" id="CHEBI:17499"/>
        <dbReference type="ChEBI" id="CHEBI:29950"/>
        <dbReference type="ChEBI" id="CHEBI:30616"/>
        <dbReference type="ChEBI" id="CHEBI:33019"/>
        <dbReference type="ChEBI" id="CHEBI:61963"/>
        <dbReference type="ChEBI" id="CHEBI:87171"/>
        <dbReference type="ChEBI" id="CHEBI:87172"/>
        <dbReference type="ChEBI" id="CHEBI:456215"/>
        <dbReference type="EC" id="2.8.1.14"/>
    </reaction>
</comment>
<evidence type="ECO:0000256" key="4">
    <source>
        <dbReference type="ARBA" id="ARBA00022555"/>
    </source>
</evidence>
<dbReference type="InterPro" id="IPR004506">
    <property type="entry name" value="MnmA-like"/>
</dbReference>
<feature type="domain" description="tRNA-specific 2-thiouridylase MnmA-like C-terminal" evidence="12">
    <location>
        <begin position="342"/>
        <end position="415"/>
    </location>
</feature>
<evidence type="ECO:0000256" key="1">
    <source>
        <dbReference type="ARBA" id="ARBA00003986"/>
    </source>
</evidence>
<gene>
    <name evidence="14" type="ORF">QG37_05201</name>
</gene>
<dbReference type="Pfam" id="PF20258">
    <property type="entry name" value="tRNA_Me_trans_C"/>
    <property type="match status" value="1"/>
</dbReference>
<evidence type="ECO:0000256" key="5">
    <source>
        <dbReference type="ARBA" id="ARBA00022679"/>
    </source>
</evidence>
<dbReference type="VEuPathDB" id="FungiDB:CJJ09_001045"/>
<evidence type="ECO:0000256" key="2">
    <source>
        <dbReference type="ARBA" id="ARBA00006191"/>
    </source>
</evidence>
<dbReference type="EC" id="2.8.1.14" evidence="3"/>
<comment type="function">
    <text evidence="1">Catalyzes the 2-thiolation of uridine at the wobble position (U34) of mitochondrial tRNA(Lys), tRNA(Glu) and tRNA(Gln). Required for the formation of 5-taurinomethyl-2-thiouridine (tm5s2U) of mitochondrial tRNA(Lys), tRNA(Glu), and tRNA(Gln) at the wobble position. ATP is required to activate the C2 atom of the wobble base.</text>
</comment>
<keyword evidence="8" id="KW-0067">ATP-binding</keyword>
<keyword evidence="9" id="KW-0694">RNA-binding</keyword>
<dbReference type="GO" id="GO:0000049">
    <property type="term" value="F:tRNA binding"/>
    <property type="evidence" value="ECO:0007669"/>
    <property type="project" value="UniProtKB-KW"/>
</dbReference>
<dbReference type="Gene3D" id="2.40.30.10">
    <property type="entry name" value="Translation factors"/>
    <property type="match status" value="1"/>
</dbReference>
<dbReference type="Gene3D" id="3.40.50.620">
    <property type="entry name" value="HUPs"/>
    <property type="match status" value="1"/>
</dbReference>
<evidence type="ECO:0000259" key="12">
    <source>
        <dbReference type="Pfam" id="PF20258"/>
    </source>
</evidence>
<dbReference type="AlphaFoldDB" id="A0A0L0NUX2"/>
<evidence type="ECO:0000259" key="13">
    <source>
        <dbReference type="Pfam" id="PF20259"/>
    </source>
</evidence>
<keyword evidence="5" id="KW-0808">Transferase</keyword>
<reference evidence="15" key="1">
    <citation type="journal article" date="2015" name="BMC Genomics">
        <title>Draft genome of a commonly misdiagnosed multidrug resistant pathogen Candida auris.</title>
        <authorList>
            <person name="Chatterjee S."/>
            <person name="Alampalli S.V."/>
            <person name="Nageshan R.K."/>
            <person name="Chettiar S.T."/>
            <person name="Joshi S."/>
            <person name="Tatu U.S."/>
        </authorList>
    </citation>
    <scope>NUCLEOTIDE SEQUENCE [LARGE SCALE GENOMIC DNA]</scope>
    <source>
        <strain evidence="15">6684</strain>
    </source>
</reference>
<dbReference type="InterPro" id="IPR023382">
    <property type="entry name" value="MnmA-like_central_sf"/>
</dbReference>
<keyword evidence="4" id="KW-0820">tRNA-binding</keyword>
<dbReference type="NCBIfam" id="NF001138">
    <property type="entry name" value="PRK00143.1"/>
    <property type="match status" value="1"/>
</dbReference>
<comment type="caution">
    <text evidence="14">The sequence shown here is derived from an EMBL/GenBank/DDBJ whole genome shotgun (WGS) entry which is preliminary data.</text>
</comment>
<evidence type="ECO:0000256" key="11">
    <source>
        <dbReference type="ARBA" id="ARBA00049564"/>
    </source>
</evidence>
<dbReference type="Pfam" id="PF20259">
    <property type="entry name" value="tRNA_Me_trans_M"/>
    <property type="match status" value="1"/>
</dbReference>
<sequence>MPLLGTLKNVPIMLLRCPLKSLLRPPRRLYATSVLQKLNPHPHIPEPFAYPQSQPEINDDIYVAMSSGVDSSVTAALLSKMHKNVCGVYMANWSQLAKCTEGEWSDVQRVCDHLQIPCERVNFEKEYWADVFTPMLEMYENGFTPNPDLGCNTYIKFGKMIEHLAARYDVNSKNWWLATGHYARVEKASANKYNLLRAYDGNKDQSYYLANIPGKVLPRILLPLGHYTKPQVRKMAAEFGLHTALKADSQGLCFVSPDHTKFRHFLDEFLPPKPGNIITEDGKVWGKHQGIWHATIGQRLGVSMPQGNPKYSGVWFVSEKRIATNEIVIVKGGQNEKLFLKLLEVSNWAWINCDPQEDLEELTLQFRSLQDPVEVSLISVGEKSVTIELKDPQRAMAPGQNAVLYKGNKVLGAGVLMKTFH</sequence>
<feature type="domain" description="tRNA-specific 2-thiouridylase MnmA-like central" evidence="13">
    <location>
        <begin position="264"/>
        <end position="330"/>
    </location>
</feature>
<dbReference type="InterPro" id="IPR014729">
    <property type="entry name" value="Rossmann-like_a/b/a_fold"/>
</dbReference>
<dbReference type="InterPro" id="IPR046884">
    <property type="entry name" value="MnmA-like_central"/>
</dbReference>
<evidence type="ECO:0000256" key="6">
    <source>
        <dbReference type="ARBA" id="ARBA00022694"/>
    </source>
</evidence>
<dbReference type="NCBIfam" id="TIGR00420">
    <property type="entry name" value="trmU"/>
    <property type="match status" value="1"/>
</dbReference>
<keyword evidence="6" id="KW-0819">tRNA processing</keyword>
<dbReference type="Proteomes" id="UP000037122">
    <property type="component" value="Unassembled WGS sequence"/>
</dbReference>
<dbReference type="PANTHER" id="PTHR11933">
    <property type="entry name" value="TRNA 5-METHYLAMINOMETHYL-2-THIOURIDYLATE -METHYLTRANSFERASE"/>
    <property type="match status" value="1"/>
</dbReference>
<dbReference type="Pfam" id="PF03054">
    <property type="entry name" value="tRNA_Me_trans"/>
    <property type="match status" value="1"/>
</dbReference>
<evidence type="ECO:0000313" key="14">
    <source>
        <dbReference type="EMBL" id="KND97972.1"/>
    </source>
</evidence>
<evidence type="ECO:0000256" key="10">
    <source>
        <dbReference type="ARBA" id="ARBA00023157"/>
    </source>
</evidence>
<dbReference type="GO" id="GO:0005524">
    <property type="term" value="F:ATP binding"/>
    <property type="evidence" value="ECO:0007669"/>
    <property type="project" value="UniProtKB-KW"/>
</dbReference>
<evidence type="ECO:0000256" key="8">
    <source>
        <dbReference type="ARBA" id="ARBA00022840"/>
    </source>
</evidence>
<keyword evidence="10" id="KW-1015">Disulfide bond</keyword>
<dbReference type="VEuPathDB" id="FungiDB:QG37_05201"/>
<evidence type="ECO:0000313" key="15">
    <source>
        <dbReference type="Proteomes" id="UP000037122"/>
    </source>
</evidence>
<dbReference type="FunFam" id="3.40.50.620:FF:000115">
    <property type="entry name" value="tRNA-specific 2-thiouridylase MnmA"/>
    <property type="match status" value="1"/>
</dbReference>
<dbReference type="VEuPathDB" id="FungiDB:CJI97_003131"/>
<dbReference type="FunFam" id="2.30.30.280:FF:000001">
    <property type="entry name" value="tRNA-specific 2-thiouridylase MnmA"/>
    <property type="match status" value="1"/>
</dbReference>
<proteinExistence type="inferred from homology"/>
<comment type="similarity">
    <text evidence="2">Belongs to the MnmA/TRMU family.</text>
</comment>
<name>A0A0L0NUX2_CANAR</name>
<dbReference type="VEuPathDB" id="FungiDB:B9J08_003059"/>
<dbReference type="GO" id="GO:0005739">
    <property type="term" value="C:mitochondrion"/>
    <property type="evidence" value="ECO:0007669"/>
    <property type="project" value="TreeGrafter"/>
</dbReference>
<keyword evidence="7" id="KW-0547">Nucleotide-binding</keyword>
<evidence type="ECO:0000256" key="7">
    <source>
        <dbReference type="ARBA" id="ARBA00022741"/>
    </source>
</evidence>
<accession>A0A0L0NUX2</accession>
<dbReference type="PANTHER" id="PTHR11933:SF5">
    <property type="entry name" value="MITOCHONDRIAL TRNA-SPECIFIC 2-THIOURIDYLASE 1"/>
    <property type="match status" value="1"/>
</dbReference>
<evidence type="ECO:0000256" key="3">
    <source>
        <dbReference type="ARBA" id="ARBA00011953"/>
    </source>
</evidence>